<dbReference type="STRING" id="444157.Tneu_1003"/>
<gene>
    <name evidence="2" type="ordered locus">Tneu_1003</name>
</gene>
<evidence type="ECO:0000313" key="2">
    <source>
        <dbReference type="EMBL" id="ACB39935.1"/>
    </source>
</evidence>
<feature type="transmembrane region" description="Helical" evidence="1">
    <location>
        <begin position="6"/>
        <end position="27"/>
    </location>
</feature>
<dbReference type="eggNOG" id="arCOG05419">
    <property type="taxonomic scope" value="Archaea"/>
</dbReference>
<reference evidence="2" key="1">
    <citation type="submission" date="2008-03" db="EMBL/GenBank/DDBJ databases">
        <title>Complete sequence of Thermoproteus neutrophilus V24Sta.</title>
        <authorList>
            <consortium name="US DOE Joint Genome Institute"/>
            <person name="Copeland A."/>
            <person name="Lucas S."/>
            <person name="Lapidus A."/>
            <person name="Glavina del Rio T."/>
            <person name="Dalin E."/>
            <person name="Tice H."/>
            <person name="Bruce D."/>
            <person name="Goodwin L."/>
            <person name="Pitluck S."/>
            <person name="Sims D."/>
            <person name="Brettin T."/>
            <person name="Detter J.C."/>
            <person name="Han C."/>
            <person name="Kuske C.R."/>
            <person name="Schmutz J."/>
            <person name="Larimer F."/>
            <person name="Land M."/>
            <person name="Hauser L."/>
            <person name="Kyrpides N."/>
            <person name="Mikhailova N."/>
            <person name="Biddle J.F."/>
            <person name="Zhang Z."/>
            <person name="Fitz-Gibbon S.T."/>
            <person name="Lowe T.M."/>
            <person name="Saltikov C."/>
            <person name="House C.H."/>
            <person name="Richardson P."/>
        </authorList>
    </citation>
    <scope>NUCLEOTIDE SEQUENCE [LARGE SCALE GENOMIC DNA]</scope>
    <source>
        <strain evidence="2">V24Sta</strain>
    </source>
</reference>
<dbReference type="OrthoDB" id="29267at2157"/>
<dbReference type="KEGG" id="tne:Tneu_1003"/>
<evidence type="ECO:0000313" key="3">
    <source>
        <dbReference type="Proteomes" id="UP000001694"/>
    </source>
</evidence>
<sequence length="114" mass="11988">MDLLRVGVALVGVALLIIALVALAFYLDVRGRVGGPQVPFSAFCYEGYVVVSAYVDLRNVTVADGSGRVLCAFDFLRAGSERVCRVGNGTVAVVEAGGYSRVVVCPGPPRPVRD</sequence>
<accession>B1YDS2</accession>
<dbReference type="RefSeq" id="WP_012350355.1">
    <property type="nucleotide sequence ID" value="NC_010525.1"/>
</dbReference>
<dbReference type="EMBL" id="CP001014">
    <property type="protein sequence ID" value="ACB39935.1"/>
    <property type="molecule type" value="Genomic_DNA"/>
</dbReference>
<keyword evidence="3" id="KW-1185">Reference proteome</keyword>
<dbReference type="GeneID" id="6164841"/>
<dbReference type="HOGENOM" id="CLU_155006_0_0_2"/>
<protein>
    <submittedName>
        <fullName evidence="2">Uncharacterized protein</fullName>
    </submittedName>
</protein>
<keyword evidence="1" id="KW-0812">Transmembrane</keyword>
<evidence type="ECO:0000256" key="1">
    <source>
        <dbReference type="SAM" id="Phobius"/>
    </source>
</evidence>
<proteinExistence type="predicted"/>
<organism evidence="2 3">
    <name type="scientific">Pyrobaculum neutrophilum (strain DSM 2338 / JCM 9278 / NBRC 100436 / V24Sta)</name>
    <name type="common">Thermoproteus neutrophilus</name>
    <dbReference type="NCBI Taxonomy" id="444157"/>
    <lineage>
        <taxon>Archaea</taxon>
        <taxon>Thermoproteota</taxon>
        <taxon>Thermoprotei</taxon>
        <taxon>Thermoproteales</taxon>
        <taxon>Thermoproteaceae</taxon>
        <taxon>Pyrobaculum</taxon>
    </lineage>
</organism>
<keyword evidence="1" id="KW-1133">Transmembrane helix</keyword>
<dbReference type="Proteomes" id="UP000001694">
    <property type="component" value="Chromosome"/>
</dbReference>
<name>B1YDS2_PYRNV</name>
<dbReference type="AlphaFoldDB" id="B1YDS2"/>
<keyword evidence="1" id="KW-0472">Membrane</keyword>